<dbReference type="Proteomes" id="UP000308167">
    <property type="component" value="Unassembled WGS sequence"/>
</dbReference>
<proteinExistence type="predicted"/>
<evidence type="ECO:0000313" key="2">
    <source>
        <dbReference type="Proteomes" id="UP000308167"/>
    </source>
</evidence>
<name>A0ABY6TLQ4_9PAST</name>
<accession>A0ABY6TLQ4</accession>
<dbReference type="GeneID" id="86156320"/>
<gene>
    <name evidence="1" type="ORF">SAMEA1410922_01952</name>
</gene>
<dbReference type="EMBL" id="CABFKI010000015">
    <property type="protein sequence ID" value="VTU09338.1"/>
    <property type="molecule type" value="Genomic_DNA"/>
</dbReference>
<comment type="caution">
    <text evidence="1">The sequence shown here is derived from an EMBL/GenBank/DDBJ whole genome shotgun (WGS) entry which is preliminary data.</text>
</comment>
<sequence>MNKILLKEFFKYEFPHLDWEKICAIGRIKLRLKISKNFMAKRNGLRKARSIKGVSRVYLHTSKNNTELVIILSKHFFNDW</sequence>
<protein>
    <submittedName>
        <fullName evidence="1">Uncharacterized protein</fullName>
    </submittedName>
</protein>
<evidence type="ECO:0000313" key="1">
    <source>
        <dbReference type="EMBL" id="VTU09338.1"/>
    </source>
</evidence>
<dbReference type="RefSeq" id="WP_135710948.1">
    <property type="nucleotide sequence ID" value="NZ_CABFKI010000015.1"/>
</dbReference>
<reference evidence="1 2" key="1">
    <citation type="submission" date="2019-05" db="EMBL/GenBank/DDBJ databases">
        <authorList>
            <consortium name="Pathogen Informatics"/>
        </authorList>
    </citation>
    <scope>NUCLEOTIDE SEQUENCE [LARGE SCALE GENOMIC DNA]</scope>
    <source>
        <strain evidence="1 2">NM319</strain>
    </source>
</reference>
<keyword evidence="2" id="KW-1185">Reference proteome</keyword>
<organism evidence="1 2">
    <name type="scientific">Actinobacillus porcinus</name>
    <dbReference type="NCBI Taxonomy" id="51048"/>
    <lineage>
        <taxon>Bacteria</taxon>
        <taxon>Pseudomonadati</taxon>
        <taxon>Pseudomonadota</taxon>
        <taxon>Gammaproteobacteria</taxon>
        <taxon>Pasteurellales</taxon>
        <taxon>Pasteurellaceae</taxon>
        <taxon>Actinobacillus</taxon>
    </lineage>
</organism>